<dbReference type="AlphaFoldDB" id="A0A1H3DN02"/>
<dbReference type="STRING" id="670155.SAMN04488001_0179"/>
<proteinExistence type="predicted"/>
<dbReference type="OrthoDB" id="9790023at2"/>
<keyword evidence="2" id="KW-1185">Reference proteome</keyword>
<dbReference type="Proteomes" id="UP000199441">
    <property type="component" value="Unassembled WGS sequence"/>
</dbReference>
<reference evidence="2" key="1">
    <citation type="submission" date="2016-10" db="EMBL/GenBank/DDBJ databases">
        <authorList>
            <person name="Varghese N."/>
            <person name="Submissions S."/>
        </authorList>
    </citation>
    <scope>NUCLEOTIDE SEQUENCE [LARGE SCALE GENOMIC DNA]</scope>
    <source>
        <strain evidence="2">DSM 26922</strain>
    </source>
</reference>
<accession>A0A1H3DN02</accession>
<sequence length="234" mass="25511">MILESRKTLVVVAHPDDETLGAGGTIRRLADAGSRVDLLVASDGSSAQFGDDMAARKRRNTHLDKACEILGINRCIILDLPDMRLDTIPHIEINRAIGKVAAEEDYDTILTHHPGDVNKDHEQVFNSVMVVARPVPGSSIRNVATFFVNSSTEWGAPLANGVFLPNLFVDIDSTIDHKLEALAAYEDELRVWPHPRSVEAVRARTQTVGSEVGVGHAEAFQLIRGLIRAPGSPR</sequence>
<name>A0A1H3DN02_9RHOB</name>
<evidence type="ECO:0000313" key="1">
    <source>
        <dbReference type="EMBL" id="SDX67468.1"/>
    </source>
</evidence>
<dbReference type="InterPro" id="IPR024078">
    <property type="entry name" value="LmbE-like_dom_sf"/>
</dbReference>
<dbReference type="Gene3D" id="3.40.50.10320">
    <property type="entry name" value="LmbE-like"/>
    <property type="match status" value="1"/>
</dbReference>
<dbReference type="PANTHER" id="PTHR12993:SF11">
    <property type="entry name" value="N-ACETYLGLUCOSAMINYL-PHOSPHATIDYLINOSITOL DE-N-ACETYLASE"/>
    <property type="match status" value="1"/>
</dbReference>
<dbReference type="Pfam" id="PF02585">
    <property type="entry name" value="PIG-L"/>
    <property type="match status" value="1"/>
</dbReference>
<protein>
    <submittedName>
        <fullName evidence="1">N-acetylglucosaminyl deacetylase, LmbE family</fullName>
    </submittedName>
</protein>
<dbReference type="SUPFAM" id="SSF102588">
    <property type="entry name" value="LmbE-like"/>
    <property type="match status" value="1"/>
</dbReference>
<organism evidence="1 2">
    <name type="scientific">Litoreibacter albidus</name>
    <dbReference type="NCBI Taxonomy" id="670155"/>
    <lineage>
        <taxon>Bacteria</taxon>
        <taxon>Pseudomonadati</taxon>
        <taxon>Pseudomonadota</taxon>
        <taxon>Alphaproteobacteria</taxon>
        <taxon>Rhodobacterales</taxon>
        <taxon>Roseobacteraceae</taxon>
        <taxon>Litoreibacter</taxon>
    </lineage>
</organism>
<dbReference type="EMBL" id="FNOI01000011">
    <property type="protein sequence ID" value="SDX67468.1"/>
    <property type="molecule type" value="Genomic_DNA"/>
</dbReference>
<dbReference type="RefSeq" id="WP_089949145.1">
    <property type="nucleotide sequence ID" value="NZ_FNOI01000011.1"/>
</dbReference>
<dbReference type="PANTHER" id="PTHR12993">
    <property type="entry name" value="N-ACETYLGLUCOSAMINYL-PHOSPHATIDYLINOSITOL DE-N-ACETYLASE-RELATED"/>
    <property type="match status" value="1"/>
</dbReference>
<gene>
    <name evidence="1" type="ORF">SAMN04488001_0179</name>
</gene>
<evidence type="ECO:0000313" key="2">
    <source>
        <dbReference type="Proteomes" id="UP000199441"/>
    </source>
</evidence>
<dbReference type="InterPro" id="IPR003737">
    <property type="entry name" value="GlcNAc_PI_deacetylase-related"/>
</dbReference>
<dbReference type="GO" id="GO:0016811">
    <property type="term" value="F:hydrolase activity, acting on carbon-nitrogen (but not peptide) bonds, in linear amides"/>
    <property type="evidence" value="ECO:0007669"/>
    <property type="project" value="TreeGrafter"/>
</dbReference>